<gene>
    <name evidence="1" type="ORF">Bhyg_01858</name>
</gene>
<dbReference type="AlphaFoldDB" id="A0A9Q0S804"/>
<reference evidence="1" key="1">
    <citation type="submission" date="2022-07" db="EMBL/GenBank/DDBJ databases">
        <authorList>
            <person name="Trinca V."/>
            <person name="Uliana J.V.C."/>
            <person name="Torres T.T."/>
            <person name="Ward R.J."/>
            <person name="Monesi N."/>
        </authorList>
    </citation>
    <scope>NUCLEOTIDE SEQUENCE</scope>
    <source>
        <strain evidence="1">HSMRA1968</strain>
        <tissue evidence="1">Whole embryos</tissue>
    </source>
</reference>
<dbReference type="EMBL" id="WJQU01000001">
    <property type="protein sequence ID" value="KAJ6646645.1"/>
    <property type="molecule type" value="Genomic_DNA"/>
</dbReference>
<proteinExistence type="predicted"/>
<accession>A0A9Q0S804</accession>
<evidence type="ECO:0000313" key="2">
    <source>
        <dbReference type="Proteomes" id="UP001151699"/>
    </source>
</evidence>
<evidence type="ECO:0000313" key="1">
    <source>
        <dbReference type="EMBL" id="KAJ6646645.1"/>
    </source>
</evidence>
<organism evidence="1 2">
    <name type="scientific">Pseudolycoriella hygida</name>
    <dbReference type="NCBI Taxonomy" id="35572"/>
    <lineage>
        <taxon>Eukaryota</taxon>
        <taxon>Metazoa</taxon>
        <taxon>Ecdysozoa</taxon>
        <taxon>Arthropoda</taxon>
        <taxon>Hexapoda</taxon>
        <taxon>Insecta</taxon>
        <taxon>Pterygota</taxon>
        <taxon>Neoptera</taxon>
        <taxon>Endopterygota</taxon>
        <taxon>Diptera</taxon>
        <taxon>Nematocera</taxon>
        <taxon>Sciaroidea</taxon>
        <taxon>Sciaridae</taxon>
        <taxon>Pseudolycoriella</taxon>
    </lineage>
</organism>
<protein>
    <submittedName>
        <fullName evidence="1">Uncharacterized protein</fullName>
    </submittedName>
</protein>
<sequence length="116" mass="13925">MARLSYRTNRFPECKLRRTSRRFILYNTYGHKSIRQNNNRGVFFFVYSVCTEKMCETAATYLLLKKNRFGFVHCNHWIAAFIHSSRPNSKHSIKSQEIGAVCVFYVHFNDRTLWKY</sequence>
<comment type="caution">
    <text evidence="1">The sequence shown here is derived from an EMBL/GenBank/DDBJ whole genome shotgun (WGS) entry which is preliminary data.</text>
</comment>
<keyword evidence="2" id="KW-1185">Reference proteome</keyword>
<dbReference type="Proteomes" id="UP001151699">
    <property type="component" value="Chromosome A"/>
</dbReference>
<name>A0A9Q0S804_9DIPT</name>